<sequence>MSPSTIPNRLNAPMSSYPNVSPKSSSSRSRPSPHGSPQTGQPSSPRASPRAGSSGTIDIEAVIRSNGGDVRKALESMLSERNNLQAQNTQLWKLIEKQRTQCANLASDNDRLRQDREKANEKLSNAGLEAVNGNSKRIPNSSSAIGLGLKAEHPQIRRHNSDRDDTPTKASVRQNSIPDNSAPSSPAQQQTPSGLLPSPIPDKKMRRESKMTFPPEVSTFMTLADSPRDIQHTIPGMPPSNSFNTLSPASQYSASPSVSGREEIGVVPPPSSRALAATTETSEKPRPAEQLSSIPERPPPRSSSVKSPPPDREITKSPVQSLTDSMSATMSLEEPVRASFDSSQPRKSHDTTPRPSLEPQVQPEPSTSRPSISENRSPRPRMTPALLSYSRITIPNSTVFPNSSGRDVLCFIVAITARPPNAQPITWNVAKLFSAFLDLETNIKAKSGKRTKEWKQMVAPLPEGRAWKDFAPSKIDQRKHALEAYLQSLLVAPISDKSDLCNFLNSDHVKAKAETARKEGYLTKKGKNFGGWKTRYFVLDGPVMEYYESRGGTHLGSIIITNAQIGRQNRPAESTDERNFRHAFLIIETAKRGTTNRHVLCAESDMARDSWIEMLVRYVDPEPSPPAVPQPTAPSTSASSSGPGLMRKRSQLRKNSKDVVVTAAQPMSSLGSESKFSGAPSPSLINSIESQKAIHSSQSTSSQGSNPSISTQSSGLPQTPTQDSRSIISQPVKPSHQSSSSHGSAPTTMVTSPSTDMLSSSPPTNSDPTPRANKRQSMMPGRPSYSPAYLTSLSNQGLNAPPGMNANISAEKERERKAKSRGFWGFGGNKTPEKISRPVFAVPLTESIAVASVANLPAIVFRCIEWLEAKKAEQEEGIYRLSGSSAVIKGLKDRFDAEGDVNLLAVDEHWDPHAIAGLLKTFLRELPTSLLTRELHTRFLAVMDLIESSARVIELSRLVSELPPPNYALLRSLTAHLILIVKNSSLNKMTLRNIGIVFSPTLGIPAGIFSELVSNFGKIFDDDPIEENQSVLVEGEDQNSIKEELLIDENETNSINSNISNSHLHSYSSNRNNNNNNNNMLRIRENKSEEIEDMEETIKRKRNSMLYQAGGTDIMLGLKGRALDPSNDDSASELSNDDLDSSDLHSLPSSDNLSLATTSTTSNTNNLTPKPSHTHTSSSGNYTTRQPKSASRAKERGLAVETNTSPPNGIKNNKDHPISPHHLESKNGSSGLPVSPTKKNSSGSLPSPRKDRQLSVS</sequence>
<dbReference type="EMBL" id="CP144099">
    <property type="protein sequence ID" value="WWC86689.1"/>
    <property type="molecule type" value="Genomic_DNA"/>
</dbReference>
<feature type="compositionally biased region" description="Low complexity" evidence="2">
    <location>
        <begin position="15"/>
        <end position="55"/>
    </location>
</feature>
<dbReference type="InterPro" id="IPR011993">
    <property type="entry name" value="PH-like_dom_sf"/>
</dbReference>
<feature type="region of interest" description="Disordered" evidence="2">
    <location>
        <begin position="1118"/>
        <end position="1257"/>
    </location>
</feature>
<feature type="compositionally biased region" description="Low complexity" evidence="2">
    <location>
        <begin position="729"/>
        <end position="744"/>
    </location>
</feature>
<dbReference type="InterPro" id="IPR000198">
    <property type="entry name" value="RhoGAP_dom"/>
</dbReference>
<feature type="region of interest" description="Disordered" evidence="2">
    <location>
        <begin position="123"/>
        <end position="382"/>
    </location>
</feature>
<dbReference type="InterPro" id="IPR001683">
    <property type="entry name" value="PX_dom"/>
</dbReference>
<keyword evidence="7" id="KW-1185">Reference proteome</keyword>
<dbReference type="CDD" id="cd06093">
    <property type="entry name" value="PX_domain"/>
    <property type="match status" value="1"/>
</dbReference>
<feature type="compositionally biased region" description="Polar residues" evidence="2">
    <location>
        <begin position="317"/>
        <end position="330"/>
    </location>
</feature>
<feature type="region of interest" description="Disordered" evidence="2">
    <location>
        <begin position="622"/>
        <end position="660"/>
    </location>
</feature>
<dbReference type="RefSeq" id="XP_066073452.1">
    <property type="nucleotide sequence ID" value="XM_066217355.1"/>
</dbReference>
<dbReference type="GO" id="GO:0005096">
    <property type="term" value="F:GTPase activator activity"/>
    <property type="evidence" value="ECO:0007669"/>
    <property type="project" value="UniProtKB-KW"/>
</dbReference>
<dbReference type="Pfam" id="PF00169">
    <property type="entry name" value="PH"/>
    <property type="match status" value="1"/>
</dbReference>
<dbReference type="PROSITE" id="PS50195">
    <property type="entry name" value="PX"/>
    <property type="match status" value="1"/>
</dbReference>
<dbReference type="PROSITE" id="PS50238">
    <property type="entry name" value="RHOGAP"/>
    <property type="match status" value="1"/>
</dbReference>
<feature type="compositionally biased region" description="Low complexity" evidence="2">
    <location>
        <begin position="691"/>
        <end position="714"/>
    </location>
</feature>
<evidence type="ECO:0000313" key="6">
    <source>
        <dbReference type="EMBL" id="WWC86689.1"/>
    </source>
</evidence>
<name>A0AAX4JP66_9TREE</name>
<dbReference type="PROSITE" id="PS50003">
    <property type="entry name" value="PH_DOMAIN"/>
    <property type="match status" value="1"/>
</dbReference>
<feature type="region of interest" description="Disordered" evidence="2">
    <location>
        <begin position="1057"/>
        <end position="1079"/>
    </location>
</feature>
<feature type="domain" description="PX" evidence="4">
    <location>
        <begin position="389"/>
        <end position="511"/>
    </location>
</feature>
<feature type="compositionally biased region" description="Basic and acidic residues" evidence="2">
    <location>
        <begin position="1248"/>
        <end position="1257"/>
    </location>
</feature>
<dbReference type="SUPFAM" id="SSF50729">
    <property type="entry name" value="PH domain-like"/>
    <property type="match status" value="1"/>
</dbReference>
<feature type="domain" description="Rho-GAP" evidence="5">
    <location>
        <begin position="842"/>
        <end position="1053"/>
    </location>
</feature>
<evidence type="ECO:0000313" key="7">
    <source>
        <dbReference type="Proteomes" id="UP001355207"/>
    </source>
</evidence>
<feature type="compositionally biased region" description="Acidic residues" evidence="2">
    <location>
        <begin position="1126"/>
        <end position="1141"/>
    </location>
</feature>
<evidence type="ECO:0008006" key="8">
    <source>
        <dbReference type="Google" id="ProtNLM"/>
    </source>
</evidence>
<dbReference type="GO" id="GO:0007165">
    <property type="term" value="P:signal transduction"/>
    <property type="evidence" value="ECO:0007669"/>
    <property type="project" value="InterPro"/>
</dbReference>
<reference evidence="6 7" key="1">
    <citation type="submission" date="2024-01" db="EMBL/GenBank/DDBJ databases">
        <title>Comparative genomics of Cryptococcus and Kwoniella reveals pathogenesis evolution and contrasting modes of karyotype evolution via chromosome fusion or intercentromeric recombination.</title>
        <authorList>
            <person name="Coelho M.A."/>
            <person name="David-Palma M."/>
            <person name="Shea T."/>
            <person name="Bowers K."/>
            <person name="McGinley-Smith S."/>
            <person name="Mohammad A.W."/>
            <person name="Gnirke A."/>
            <person name="Yurkov A.M."/>
            <person name="Nowrousian M."/>
            <person name="Sun S."/>
            <person name="Cuomo C.A."/>
            <person name="Heitman J."/>
        </authorList>
    </citation>
    <scope>NUCLEOTIDE SEQUENCE [LARGE SCALE GENOMIC DNA]</scope>
    <source>
        <strain evidence="6 7">CBS 6074</strain>
    </source>
</reference>
<dbReference type="Pfam" id="PF00787">
    <property type="entry name" value="PX"/>
    <property type="match status" value="1"/>
</dbReference>
<dbReference type="PANTHER" id="PTHR23176">
    <property type="entry name" value="RHO/RAC/CDC GTPASE-ACTIVATING PROTEIN"/>
    <property type="match status" value="1"/>
</dbReference>
<feature type="compositionally biased region" description="Polar residues" evidence="2">
    <location>
        <begin position="1226"/>
        <end position="1245"/>
    </location>
</feature>
<dbReference type="InterPro" id="IPR036871">
    <property type="entry name" value="PX_dom_sf"/>
</dbReference>
<dbReference type="GeneID" id="91092238"/>
<dbReference type="Proteomes" id="UP001355207">
    <property type="component" value="Chromosome 2"/>
</dbReference>
<feature type="compositionally biased region" description="Polar residues" evidence="2">
    <location>
        <begin position="239"/>
        <end position="258"/>
    </location>
</feature>
<feature type="compositionally biased region" description="Low complexity" evidence="2">
    <location>
        <begin position="759"/>
        <end position="770"/>
    </location>
</feature>
<dbReference type="InterPro" id="IPR001849">
    <property type="entry name" value="PH_domain"/>
</dbReference>
<dbReference type="PANTHER" id="PTHR23176:SF129">
    <property type="entry name" value="RHO GTPASE ACTIVATING PROTEIN AT 16F, ISOFORM E-RELATED"/>
    <property type="match status" value="1"/>
</dbReference>
<feature type="compositionally biased region" description="Pro residues" evidence="2">
    <location>
        <begin position="622"/>
        <end position="632"/>
    </location>
</feature>
<feature type="compositionally biased region" description="Polar residues" evidence="2">
    <location>
        <begin position="715"/>
        <end position="728"/>
    </location>
</feature>
<protein>
    <recommendedName>
        <fullName evidence="8">RalA-binding protein 1</fullName>
    </recommendedName>
</protein>
<feature type="compositionally biased region" description="Polar residues" evidence="2">
    <location>
        <begin position="1180"/>
        <end position="1189"/>
    </location>
</feature>
<feature type="region of interest" description="Disordered" evidence="2">
    <location>
        <begin position="1"/>
        <end position="65"/>
    </location>
</feature>
<dbReference type="SMART" id="SM00324">
    <property type="entry name" value="RhoGAP"/>
    <property type="match status" value="1"/>
</dbReference>
<accession>A0AAX4JP66</accession>
<feature type="compositionally biased region" description="Low complexity" evidence="2">
    <location>
        <begin position="633"/>
        <end position="643"/>
    </location>
</feature>
<dbReference type="Pfam" id="PF00620">
    <property type="entry name" value="RhoGAP"/>
    <property type="match status" value="1"/>
</dbReference>
<feature type="compositionally biased region" description="Polar residues" evidence="2">
    <location>
        <begin position="789"/>
        <end position="798"/>
    </location>
</feature>
<evidence type="ECO:0000256" key="1">
    <source>
        <dbReference type="ARBA" id="ARBA00022468"/>
    </source>
</evidence>
<dbReference type="GO" id="GO:0005737">
    <property type="term" value="C:cytoplasm"/>
    <property type="evidence" value="ECO:0007669"/>
    <property type="project" value="TreeGrafter"/>
</dbReference>
<feature type="compositionally biased region" description="Basic and acidic residues" evidence="2">
    <location>
        <begin position="201"/>
        <end position="210"/>
    </location>
</feature>
<feature type="domain" description="PH" evidence="3">
    <location>
        <begin position="515"/>
        <end position="620"/>
    </location>
</feature>
<feature type="compositionally biased region" description="Polar residues" evidence="2">
    <location>
        <begin position="1201"/>
        <end position="1211"/>
    </location>
</feature>
<dbReference type="Gene3D" id="3.30.1520.10">
    <property type="entry name" value="Phox-like domain"/>
    <property type="match status" value="1"/>
</dbReference>
<feature type="compositionally biased region" description="Polar residues" evidence="2">
    <location>
        <begin position="132"/>
        <end position="144"/>
    </location>
</feature>
<dbReference type="SMART" id="SM00233">
    <property type="entry name" value="PH"/>
    <property type="match status" value="1"/>
</dbReference>
<evidence type="ECO:0000256" key="2">
    <source>
        <dbReference type="SAM" id="MobiDB-lite"/>
    </source>
</evidence>
<dbReference type="GO" id="GO:0035091">
    <property type="term" value="F:phosphatidylinositol binding"/>
    <property type="evidence" value="ECO:0007669"/>
    <property type="project" value="InterPro"/>
</dbReference>
<feature type="compositionally biased region" description="Low complexity" evidence="2">
    <location>
        <begin position="1144"/>
        <end position="1179"/>
    </location>
</feature>
<evidence type="ECO:0000259" key="3">
    <source>
        <dbReference type="PROSITE" id="PS50003"/>
    </source>
</evidence>
<dbReference type="InterPro" id="IPR050729">
    <property type="entry name" value="Rho-GAP"/>
</dbReference>
<organism evidence="6 7">
    <name type="scientific">Kwoniella dendrophila CBS 6074</name>
    <dbReference type="NCBI Taxonomy" id="1295534"/>
    <lineage>
        <taxon>Eukaryota</taxon>
        <taxon>Fungi</taxon>
        <taxon>Dikarya</taxon>
        <taxon>Basidiomycota</taxon>
        <taxon>Agaricomycotina</taxon>
        <taxon>Tremellomycetes</taxon>
        <taxon>Tremellales</taxon>
        <taxon>Cryptococcaceae</taxon>
        <taxon>Kwoniella</taxon>
    </lineage>
</organism>
<dbReference type="Gene3D" id="2.30.29.30">
    <property type="entry name" value="Pleckstrin-homology domain (PH domain)/Phosphotyrosine-binding domain (PTB)"/>
    <property type="match status" value="1"/>
</dbReference>
<gene>
    <name evidence="6" type="ORF">L201_001566</name>
</gene>
<dbReference type="CDD" id="cd13277">
    <property type="entry name" value="PH_Bem3"/>
    <property type="match status" value="1"/>
</dbReference>
<feature type="compositionally biased region" description="Basic and acidic residues" evidence="2">
    <location>
        <begin position="1212"/>
        <end position="1225"/>
    </location>
</feature>
<feature type="compositionally biased region" description="Polar residues" evidence="2">
    <location>
        <begin position="363"/>
        <end position="375"/>
    </location>
</feature>
<feature type="region of interest" description="Disordered" evidence="2">
    <location>
        <begin position="691"/>
        <end position="814"/>
    </location>
</feature>
<feature type="compositionally biased region" description="Polar residues" evidence="2">
    <location>
        <begin position="745"/>
        <end position="758"/>
    </location>
</feature>
<feature type="compositionally biased region" description="Polar residues" evidence="2">
    <location>
        <begin position="168"/>
        <end position="193"/>
    </location>
</feature>
<dbReference type="Gene3D" id="1.10.555.10">
    <property type="entry name" value="Rho GTPase activation protein"/>
    <property type="match status" value="1"/>
</dbReference>
<proteinExistence type="predicted"/>
<dbReference type="SUPFAM" id="SSF64268">
    <property type="entry name" value="PX domain"/>
    <property type="match status" value="1"/>
</dbReference>
<keyword evidence="1" id="KW-0343">GTPase activation</keyword>
<evidence type="ECO:0000259" key="5">
    <source>
        <dbReference type="PROSITE" id="PS50238"/>
    </source>
</evidence>
<dbReference type="AlphaFoldDB" id="A0AAX4JP66"/>
<feature type="compositionally biased region" description="Basic and acidic residues" evidence="2">
    <location>
        <begin position="150"/>
        <end position="167"/>
    </location>
</feature>
<evidence type="ECO:0000259" key="4">
    <source>
        <dbReference type="PROSITE" id="PS50195"/>
    </source>
</evidence>
<dbReference type="SUPFAM" id="SSF48350">
    <property type="entry name" value="GTPase activation domain, GAP"/>
    <property type="match status" value="1"/>
</dbReference>
<dbReference type="InterPro" id="IPR008936">
    <property type="entry name" value="Rho_GTPase_activation_prot"/>
</dbReference>